<name>A0AAV7KV57_PLEWA</name>
<evidence type="ECO:0000256" key="1">
    <source>
        <dbReference type="SAM" id="MobiDB-lite"/>
    </source>
</evidence>
<dbReference type="AlphaFoldDB" id="A0AAV7KV57"/>
<comment type="caution">
    <text evidence="2">The sequence shown here is derived from an EMBL/GenBank/DDBJ whole genome shotgun (WGS) entry which is preliminary data.</text>
</comment>
<dbReference type="Proteomes" id="UP001066276">
    <property type="component" value="Chromosome 12"/>
</dbReference>
<keyword evidence="3" id="KW-1185">Reference proteome</keyword>
<protein>
    <submittedName>
        <fullName evidence="2">Uncharacterized protein</fullName>
    </submittedName>
</protein>
<sequence length="69" mass="7623">MRVRGQRLVSPASGRISYSVRRLLAWGAALTVEERPRGPAGSSGSTELGWRPWDWGKRIRGGASPRAQY</sequence>
<organism evidence="2 3">
    <name type="scientific">Pleurodeles waltl</name>
    <name type="common">Iberian ribbed newt</name>
    <dbReference type="NCBI Taxonomy" id="8319"/>
    <lineage>
        <taxon>Eukaryota</taxon>
        <taxon>Metazoa</taxon>
        <taxon>Chordata</taxon>
        <taxon>Craniata</taxon>
        <taxon>Vertebrata</taxon>
        <taxon>Euteleostomi</taxon>
        <taxon>Amphibia</taxon>
        <taxon>Batrachia</taxon>
        <taxon>Caudata</taxon>
        <taxon>Salamandroidea</taxon>
        <taxon>Salamandridae</taxon>
        <taxon>Pleurodelinae</taxon>
        <taxon>Pleurodeles</taxon>
    </lineage>
</organism>
<evidence type="ECO:0000313" key="2">
    <source>
        <dbReference type="EMBL" id="KAJ1083356.1"/>
    </source>
</evidence>
<accession>A0AAV7KV57</accession>
<feature type="region of interest" description="Disordered" evidence="1">
    <location>
        <begin position="34"/>
        <end position="69"/>
    </location>
</feature>
<reference evidence="2" key="1">
    <citation type="journal article" date="2022" name="bioRxiv">
        <title>Sequencing and chromosome-scale assembly of the giantPleurodeles waltlgenome.</title>
        <authorList>
            <person name="Brown T."/>
            <person name="Elewa A."/>
            <person name="Iarovenko S."/>
            <person name="Subramanian E."/>
            <person name="Araus A.J."/>
            <person name="Petzold A."/>
            <person name="Susuki M."/>
            <person name="Suzuki K.-i.T."/>
            <person name="Hayashi T."/>
            <person name="Toyoda A."/>
            <person name="Oliveira C."/>
            <person name="Osipova E."/>
            <person name="Leigh N.D."/>
            <person name="Simon A."/>
            <person name="Yun M.H."/>
        </authorList>
    </citation>
    <scope>NUCLEOTIDE SEQUENCE</scope>
    <source>
        <strain evidence="2">20211129_DDA</strain>
        <tissue evidence="2">Liver</tissue>
    </source>
</reference>
<dbReference type="EMBL" id="JANPWB010000016">
    <property type="protein sequence ID" value="KAJ1083356.1"/>
    <property type="molecule type" value="Genomic_DNA"/>
</dbReference>
<gene>
    <name evidence="2" type="ORF">NDU88_003515</name>
</gene>
<proteinExistence type="predicted"/>
<evidence type="ECO:0000313" key="3">
    <source>
        <dbReference type="Proteomes" id="UP001066276"/>
    </source>
</evidence>